<evidence type="ECO:0000256" key="1">
    <source>
        <dbReference type="SAM" id="Phobius"/>
    </source>
</evidence>
<keyword evidence="1" id="KW-1133">Transmembrane helix</keyword>
<comment type="caution">
    <text evidence="2">The sequence shown here is derived from an EMBL/GenBank/DDBJ whole genome shotgun (WGS) entry which is preliminary data.</text>
</comment>
<sequence length="99" mass="10773">MEAPLRPTEPGSSHRRGIGLDSIPEDVVIAIASYLGARDLVSGIIILLILIIAVIVCFCCRRFCSGLHSVGFCFPQFFSFSITSPFSITHRTSSSSRLL</sequence>
<keyword evidence="1" id="KW-0812">Transmembrane</keyword>
<name>A0ABN7E8D3_SPIIN</name>
<proteinExistence type="predicted"/>
<reference evidence="3" key="1">
    <citation type="journal article" date="2020" name="Sci. Rep.">
        <title>Chromosome-scale genome assembly for the duckweed Spirodela intermedia, integrating cytogenetic maps, PacBio and Oxford Nanopore libraries.</title>
        <authorList>
            <person name="Hoang P.T.N."/>
            <person name="Fiebig A."/>
            <person name="Novak P."/>
            <person name="Macas J."/>
            <person name="Cao H.X."/>
            <person name="Stepanenko A."/>
            <person name="Chen G."/>
            <person name="Borisjuk N."/>
            <person name="Scholz U."/>
            <person name="Schubert I."/>
        </authorList>
    </citation>
    <scope>NUCLEOTIDE SEQUENCE [LARGE SCALE GENOMIC DNA]</scope>
</reference>
<organism evidence="2 3">
    <name type="scientific">Spirodela intermedia</name>
    <name type="common">Intermediate duckweed</name>
    <dbReference type="NCBI Taxonomy" id="51605"/>
    <lineage>
        <taxon>Eukaryota</taxon>
        <taxon>Viridiplantae</taxon>
        <taxon>Streptophyta</taxon>
        <taxon>Embryophyta</taxon>
        <taxon>Tracheophyta</taxon>
        <taxon>Spermatophyta</taxon>
        <taxon>Magnoliopsida</taxon>
        <taxon>Liliopsida</taxon>
        <taxon>Araceae</taxon>
        <taxon>Lemnoideae</taxon>
        <taxon>Spirodela</taxon>
    </lineage>
</organism>
<gene>
    <name evidence="2" type="ORF">SI7747_UN020353</name>
</gene>
<dbReference type="EMBL" id="CACRZD030000063">
    <property type="protein sequence ID" value="CAA6673995.1"/>
    <property type="molecule type" value="Genomic_DNA"/>
</dbReference>
<keyword evidence="3" id="KW-1185">Reference proteome</keyword>
<accession>A0ABN7E8D3</accession>
<feature type="transmembrane region" description="Helical" evidence="1">
    <location>
        <begin position="40"/>
        <end position="60"/>
    </location>
</feature>
<evidence type="ECO:0000313" key="2">
    <source>
        <dbReference type="EMBL" id="CAA6673995.1"/>
    </source>
</evidence>
<evidence type="ECO:0000313" key="3">
    <source>
        <dbReference type="Proteomes" id="UP001189122"/>
    </source>
</evidence>
<keyword evidence="1" id="KW-0472">Membrane</keyword>
<dbReference type="Proteomes" id="UP001189122">
    <property type="component" value="Unassembled WGS sequence"/>
</dbReference>
<protein>
    <submittedName>
        <fullName evidence="2">Uncharacterized protein</fullName>
    </submittedName>
</protein>